<dbReference type="EMBL" id="KV722451">
    <property type="protein sequence ID" value="OCH88488.1"/>
    <property type="molecule type" value="Genomic_DNA"/>
</dbReference>
<gene>
    <name evidence="1" type="ORF">OBBRIDRAFT_827089</name>
</gene>
<evidence type="ECO:0000313" key="2">
    <source>
        <dbReference type="Proteomes" id="UP000250043"/>
    </source>
</evidence>
<sequence>MTGAHTTCALQRLCGNATRNDEEKSIIIDSTQATSYWYAQLRKIPGCWMDNDIRKGSMSGRPATMRKRTYQKSACTARANLQATTQNTVDPPVLGASESKAFSHQTLARCAMKPTIFFSETIELERQRPISVANETLALEAAVRRGPTQRRNQTVPVSSLYLISLRSIEQRLRYDTYSPATMHLLLAVFLQACTAVAAGHGRDKHCDQDARLVPSPEHASTQEANISCDLPQREYPSQLQVLASLRQFSQILVLGLFVPILNVLEEIIMDQFLVIGSIGFSDLPPSDISAAPATGDDMPLVDGDRIWNYGGFCVVT</sequence>
<accession>A0A8E2APG9</accession>
<protein>
    <submittedName>
        <fullName evidence="1">Uncharacterized protein</fullName>
    </submittedName>
</protein>
<dbReference type="AlphaFoldDB" id="A0A8E2APG9"/>
<organism evidence="1 2">
    <name type="scientific">Obba rivulosa</name>
    <dbReference type="NCBI Taxonomy" id="1052685"/>
    <lineage>
        <taxon>Eukaryota</taxon>
        <taxon>Fungi</taxon>
        <taxon>Dikarya</taxon>
        <taxon>Basidiomycota</taxon>
        <taxon>Agaricomycotina</taxon>
        <taxon>Agaricomycetes</taxon>
        <taxon>Polyporales</taxon>
        <taxon>Gelatoporiaceae</taxon>
        <taxon>Obba</taxon>
    </lineage>
</organism>
<dbReference type="Proteomes" id="UP000250043">
    <property type="component" value="Unassembled WGS sequence"/>
</dbReference>
<keyword evidence="2" id="KW-1185">Reference proteome</keyword>
<name>A0A8E2APG9_9APHY</name>
<evidence type="ECO:0000313" key="1">
    <source>
        <dbReference type="EMBL" id="OCH88488.1"/>
    </source>
</evidence>
<proteinExistence type="predicted"/>
<reference evidence="1 2" key="1">
    <citation type="submission" date="2016-07" db="EMBL/GenBank/DDBJ databases">
        <title>Draft genome of the white-rot fungus Obba rivulosa 3A-2.</title>
        <authorList>
            <consortium name="DOE Joint Genome Institute"/>
            <person name="Miettinen O."/>
            <person name="Riley R."/>
            <person name="Acob R."/>
            <person name="Barry K."/>
            <person name="Cullen D."/>
            <person name="De Vries R."/>
            <person name="Hainaut M."/>
            <person name="Hatakka A."/>
            <person name="Henrissat B."/>
            <person name="Hilden K."/>
            <person name="Kuo R."/>
            <person name="Labutti K."/>
            <person name="Lipzen A."/>
            <person name="Makela M.R."/>
            <person name="Sandor L."/>
            <person name="Spatafora J.W."/>
            <person name="Grigoriev I.V."/>
            <person name="Hibbett D.S."/>
        </authorList>
    </citation>
    <scope>NUCLEOTIDE SEQUENCE [LARGE SCALE GENOMIC DNA]</scope>
    <source>
        <strain evidence="1 2">3A-2</strain>
    </source>
</reference>